<protein>
    <recommendedName>
        <fullName evidence="3">LAGLIDADG homing endonuclease</fullName>
    </recommendedName>
</protein>
<gene>
    <name evidence="1" type="ORF">LAZ67_12001903</name>
</gene>
<name>A0ABY6L5D0_9ARAC</name>
<dbReference type="EMBL" id="CP092874">
    <property type="protein sequence ID" value="UYV74960.1"/>
    <property type="molecule type" value="Genomic_DNA"/>
</dbReference>
<proteinExistence type="predicted"/>
<accession>A0ABY6L5D0</accession>
<dbReference type="Proteomes" id="UP001235939">
    <property type="component" value="Chromosome 12"/>
</dbReference>
<keyword evidence="2" id="KW-1185">Reference proteome</keyword>
<evidence type="ECO:0000313" key="2">
    <source>
        <dbReference type="Proteomes" id="UP001235939"/>
    </source>
</evidence>
<organism evidence="1 2">
    <name type="scientific">Cordylochernes scorpioides</name>
    <dbReference type="NCBI Taxonomy" id="51811"/>
    <lineage>
        <taxon>Eukaryota</taxon>
        <taxon>Metazoa</taxon>
        <taxon>Ecdysozoa</taxon>
        <taxon>Arthropoda</taxon>
        <taxon>Chelicerata</taxon>
        <taxon>Arachnida</taxon>
        <taxon>Pseudoscorpiones</taxon>
        <taxon>Cheliferoidea</taxon>
        <taxon>Chernetidae</taxon>
        <taxon>Cordylochernes</taxon>
    </lineage>
</organism>
<sequence>MRLRQRLRHQRFGLSQKAEVGVGYNDKGSKYCEYAVRDAYGSQQNFRNGITLKKEELLEFLSSNKGRATPCWINLKKKLQHEWYVPRVKKCDLSKLAYELGKVVPPESRIVDLKRLILNSQSYEENSQSNCWRI</sequence>
<evidence type="ECO:0008006" key="3">
    <source>
        <dbReference type="Google" id="ProtNLM"/>
    </source>
</evidence>
<evidence type="ECO:0000313" key="1">
    <source>
        <dbReference type="EMBL" id="UYV74960.1"/>
    </source>
</evidence>
<reference evidence="1 2" key="1">
    <citation type="submission" date="2022-01" db="EMBL/GenBank/DDBJ databases">
        <title>A chromosomal length assembly of Cordylochernes scorpioides.</title>
        <authorList>
            <person name="Zeh D."/>
            <person name="Zeh J."/>
        </authorList>
    </citation>
    <scope>NUCLEOTIDE SEQUENCE [LARGE SCALE GENOMIC DNA]</scope>
    <source>
        <strain evidence="1">IN4F17</strain>
        <tissue evidence="1">Whole Body</tissue>
    </source>
</reference>